<evidence type="ECO:0000259" key="3">
    <source>
        <dbReference type="PROSITE" id="PS50041"/>
    </source>
</evidence>
<keyword evidence="1" id="KW-1015">Disulfide bond</keyword>
<feature type="domain" description="C-type lectin" evidence="3">
    <location>
        <begin position="157"/>
        <end position="267"/>
    </location>
</feature>
<dbReference type="PANTHER" id="PTHR22991:SF44">
    <property type="entry name" value="C-TYPE LECTIN-RELATED"/>
    <property type="match status" value="1"/>
</dbReference>
<dbReference type="Pfam" id="PF00059">
    <property type="entry name" value="Lectin_C"/>
    <property type="match status" value="2"/>
</dbReference>
<comment type="caution">
    <text evidence="4">The sequence shown here is derived from an EMBL/GenBank/DDBJ whole genome shotgun (WGS) entry which is preliminary data.</text>
</comment>
<organism evidence="4 5">
    <name type="scientific">Caenorhabditis nigoni</name>
    <dbReference type="NCBI Taxonomy" id="1611254"/>
    <lineage>
        <taxon>Eukaryota</taxon>
        <taxon>Metazoa</taxon>
        <taxon>Ecdysozoa</taxon>
        <taxon>Nematoda</taxon>
        <taxon>Chromadorea</taxon>
        <taxon>Rhabditida</taxon>
        <taxon>Rhabditina</taxon>
        <taxon>Rhabditomorpha</taxon>
        <taxon>Rhabditoidea</taxon>
        <taxon>Rhabditidae</taxon>
        <taxon>Peloderinae</taxon>
        <taxon>Caenorhabditis</taxon>
    </lineage>
</organism>
<dbReference type="Proteomes" id="UP000230233">
    <property type="component" value="Chromosome II"/>
</dbReference>
<proteinExistence type="predicted"/>
<evidence type="ECO:0000256" key="1">
    <source>
        <dbReference type="ARBA" id="ARBA00023157"/>
    </source>
</evidence>
<accession>A0A2G5UZN5</accession>
<dbReference type="InterPro" id="IPR016186">
    <property type="entry name" value="C-type_lectin-like/link_sf"/>
</dbReference>
<reference evidence="5" key="1">
    <citation type="submission" date="2017-10" db="EMBL/GenBank/DDBJ databases">
        <title>Rapid genome shrinkage in a self-fertile nematode reveals novel sperm competition proteins.</title>
        <authorList>
            <person name="Yin D."/>
            <person name="Schwarz E.M."/>
            <person name="Thomas C.G."/>
            <person name="Felde R.L."/>
            <person name="Korf I.F."/>
            <person name="Cutter A.D."/>
            <person name="Schartner C.M."/>
            <person name="Ralston E.J."/>
            <person name="Meyer B.J."/>
            <person name="Haag E.S."/>
        </authorList>
    </citation>
    <scope>NUCLEOTIDE SEQUENCE [LARGE SCALE GENOMIC DNA]</scope>
    <source>
        <strain evidence="5">JU1422</strain>
    </source>
</reference>
<dbReference type="STRING" id="1611254.A0A2G5UZN5"/>
<feature type="domain" description="C-type lectin" evidence="3">
    <location>
        <begin position="29"/>
        <end position="141"/>
    </location>
</feature>
<dbReference type="Gene3D" id="3.10.100.10">
    <property type="entry name" value="Mannose-Binding Protein A, subunit A"/>
    <property type="match status" value="2"/>
</dbReference>
<name>A0A2G5UZN5_9PELO</name>
<evidence type="ECO:0000313" key="5">
    <source>
        <dbReference type="Proteomes" id="UP000230233"/>
    </source>
</evidence>
<dbReference type="InterPro" id="IPR001304">
    <property type="entry name" value="C-type_lectin-like"/>
</dbReference>
<dbReference type="PANTHER" id="PTHR22991">
    <property type="entry name" value="PROTEIN CBG13490"/>
    <property type="match status" value="1"/>
</dbReference>
<protein>
    <recommendedName>
        <fullName evidence="3">C-type lectin domain-containing protein</fullName>
    </recommendedName>
</protein>
<evidence type="ECO:0000313" key="4">
    <source>
        <dbReference type="EMBL" id="PIC44851.1"/>
    </source>
</evidence>
<dbReference type="CDD" id="cd00037">
    <property type="entry name" value="CLECT"/>
    <property type="match status" value="2"/>
</dbReference>
<sequence length="273" mass="31467">MKITLLLLLSFTFLISQSQKICSNGFTMVNDKCWGIVRQYKNQENAERMCKFTDGSVLANTKTSTENKALLNFVSSAGLSVVWFGLRCWADELKECNWDDWDQVKYTNFKDGPKDGVFAFDSEDGKWYSKQDNVQLPFVCELRPTTKDCGTNCGVSFNNYCYKIYDLQKSFDDAENYCKQRNSHLVSTHDGLEARFVAQMYQKQGKYWIGGHMNHTDYSWVDGSPNDFSPPMHYQNGSCMKLEVDDDGNDLDWYGRSCDELSIFMCKRPVKPC</sequence>
<gene>
    <name evidence="4" type="primary">Cnig_chr_II.g5074</name>
    <name evidence="4" type="ORF">B9Z55_005074</name>
</gene>
<dbReference type="InterPro" id="IPR050976">
    <property type="entry name" value="Snaclec"/>
</dbReference>
<dbReference type="PROSITE" id="PS50041">
    <property type="entry name" value="C_TYPE_LECTIN_2"/>
    <property type="match status" value="2"/>
</dbReference>
<feature type="signal peptide" evidence="2">
    <location>
        <begin position="1"/>
        <end position="18"/>
    </location>
</feature>
<dbReference type="SMART" id="SM00034">
    <property type="entry name" value="CLECT"/>
    <property type="match status" value="2"/>
</dbReference>
<dbReference type="AlphaFoldDB" id="A0A2G5UZN5"/>
<evidence type="ECO:0000256" key="2">
    <source>
        <dbReference type="SAM" id="SignalP"/>
    </source>
</evidence>
<dbReference type="SUPFAM" id="SSF56436">
    <property type="entry name" value="C-type lectin-like"/>
    <property type="match status" value="2"/>
</dbReference>
<keyword evidence="2" id="KW-0732">Signal</keyword>
<dbReference type="InterPro" id="IPR016187">
    <property type="entry name" value="CTDL_fold"/>
</dbReference>
<feature type="chain" id="PRO_5013821684" description="C-type lectin domain-containing protein" evidence="2">
    <location>
        <begin position="19"/>
        <end position="273"/>
    </location>
</feature>
<dbReference type="OrthoDB" id="5790237at2759"/>
<keyword evidence="5" id="KW-1185">Reference proteome</keyword>
<dbReference type="EMBL" id="PDUG01000002">
    <property type="protein sequence ID" value="PIC44851.1"/>
    <property type="molecule type" value="Genomic_DNA"/>
</dbReference>